<evidence type="ECO:0000313" key="2">
    <source>
        <dbReference type="Proteomes" id="UP000246740"/>
    </source>
</evidence>
<dbReference type="EMBL" id="KZ819188">
    <property type="protein sequence ID" value="PWZ03379.1"/>
    <property type="molecule type" value="Genomic_DNA"/>
</dbReference>
<protein>
    <submittedName>
        <fullName evidence="1">Uncharacterized protein</fullName>
    </submittedName>
</protein>
<keyword evidence="2" id="KW-1185">Reference proteome</keyword>
<gene>
    <name evidence="1" type="ORF">BCV70DRAFT_15888</name>
</gene>
<proteinExistence type="predicted"/>
<dbReference type="AlphaFoldDB" id="A0A317Y177"/>
<evidence type="ECO:0000313" key="1">
    <source>
        <dbReference type="EMBL" id="PWZ03379.1"/>
    </source>
</evidence>
<dbReference type="InParanoid" id="A0A317Y177"/>
<sequence length="172" mass="19050">MGKTAAKRSRKLCDQGGLDECVLTEKPAGIITEVWPLQGRRRVSDEVPCQKYQRPKRQLWYLGSDNLLHSQGGMSVGVEVVTTENRARVLSLGQAWLTNRRAAEHKRWPLLGLVSKSPYSSILALVTTAIATSIVTSNSVRPAIRYTEGNLQSIQLLLVSHPFACSPLRRSV</sequence>
<dbReference type="Proteomes" id="UP000246740">
    <property type="component" value="Unassembled WGS sequence"/>
</dbReference>
<accession>A0A317Y177</accession>
<reference evidence="1 2" key="1">
    <citation type="journal article" date="2018" name="Mol. Biol. Evol.">
        <title>Broad Genomic Sampling Reveals a Smut Pathogenic Ancestry of the Fungal Clade Ustilaginomycotina.</title>
        <authorList>
            <person name="Kijpornyongpan T."/>
            <person name="Mondo S.J."/>
            <person name="Barry K."/>
            <person name="Sandor L."/>
            <person name="Lee J."/>
            <person name="Lipzen A."/>
            <person name="Pangilinan J."/>
            <person name="LaButti K."/>
            <person name="Hainaut M."/>
            <person name="Henrissat B."/>
            <person name="Grigoriev I.V."/>
            <person name="Spatafora J.W."/>
            <person name="Aime M.C."/>
        </authorList>
    </citation>
    <scope>NUCLEOTIDE SEQUENCE [LARGE SCALE GENOMIC DNA]</scope>
    <source>
        <strain evidence="1 2">MCA 3645</strain>
    </source>
</reference>
<organism evidence="1 2">
    <name type="scientific">Testicularia cyperi</name>
    <dbReference type="NCBI Taxonomy" id="1882483"/>
    <lineage>
        <taxon>Eukaryota</taxon>
        <taxon>Fungi</taxon>
        <taxon>Dikarya</taxon>
        <taxon>Basidiomycota</taxon>
        <taxon>Ustilaginomycotina</taxon>
        <taxon>Ustilaginomycetes</taxon>
        <taxon>Ustilaginales</taxon>
        <taxon>Anthracoideaceae</taxon>
        <taxon>Testicularia</taxon>
    </lineage>
</organism>
<name>A0A317Y177_9BASI</name>